<protein>
    <submittedName>
        <fullName evidence="1">Uncharacterized protein</fullName>
    </submittedName>
</protein>
<gene>
    <name evidence="1" type="ORF">SAMN04489867_1829</name>
</gene>
<reference evidence="2" key="1">
    <citation type="submission" date="2016-10" db="EMBL/GenBank/DDBJ databases">
        <authorList>
            <person name="Varghese N."/>
            <person name="Submissions S."/>
        </authorList>
    </citation>
    <scope>NUCLEOTIDE SEQUENCE [LARGE SCALE GENOMIC DNA]</scope>
    <source>
        <strain evidence="2">DSM 22329</strain>
    </source>
</reference>
<dbReference type="Proteomes" id="UP000199077">
    <property type="component" value="Chromosome I"/>
</dbReference>
<dbReference type="AlphaFoldDB" id="A0A1H0R3C9"/>
<proteinExistence type="predicted"/>
<name>A0A1H0R3C9_9MICO</name>
<dbReference type="STRING" id="443156.SAMN04489867_1829"/>
<keyword evidence="2" id="KW-1185">Reference proteome</keyword>
<dbReference type="EMBL" id="LT629711">
    <property type="protein sequence ID" value="SDP24031.1"/>
    <property type="molecule type" value="Genomic_DNA"/>
</dbReference>
<evidence type="ECO:0000313" key="2">
    <source>
        <dbReference type="Proteomes" id="UP000199077"/>
    </source>
</evidence>
<sequence length="630" mass="66420">MTPGPGQGDGGRRYAVVADVPALDFGSTPRWGVQVWARRHLLVGSSPTPWSPVDPHPARTNAASPVPVTPLPPPPLPGVPLGSTVDAQGCSHVRVAWSLPGGADVRTCIIWEVNETSLRQRAGLPARAPDSTLPGQRLLDLRNAYDAMTQTQRRATFRRLVEVDGAVRTHDVTLPKGSNDIHLFVVTTMTKTGIESPWPGGGAPHEHFQAVMAPRLRRPAPPLARPSIALDGTVTISLYAASSIAVQRFRLHRTTSEDAARDVATMGPAFAEVIVTTVPGPTDLDPVLGQPIYSATWTGTLPGRWDPWLLRAVAVPVDVVPQKAERGLPSPASDVVDLLVPPGPPELEPLAADVWGADHRGVVVRTATTAPPRVLPAGVHRLDGDAGALDVASVDLQDVPTTALTTAPAGAATAPVLEQGTRVAGQSPLALWFTRPVAADPVDVRVRLVDPFGREVVRELTVPGWVAPPPDISVSIVDVFAIAGRGVHLGIVTDASYRRRPPYVMEIVAQQRLLGPLPLGPLTPGGALGGGVRPGGPFLPRVPLGPPFGPPVGPPLRPRSLSGSFPLDEIPLADGGFPSSSEIVVVRNRVRRGLNPPPPYEGFIPLVGPLRITVSIVSPEGQRVTEVHTG</sequence>
<evidence type="ECO:0000313" key="1">
    <source>
        <dbReference type="EMBL" id="SDP24031.1"/>
    </source>
</evidence>
<organism evidence="1 2">
    <name type="scientific">Pedococcus dokdonensis</name>
    <dbReference type="NCBI Taxonomy" id="443156"/>
    <lineage>
        <taxon>Bacteria</taxon>
        <taxon>Bacillati</taxon>
        <taxon>Actinomycetota</taxon>
        <taxon>Actinomycetes</taxon>
        <taxon>Micrococcales</taxon>
        <taxon>Intrasporangiaceae</taxon>
        <taxon>Pedococcus</taxon>
    </lineage>
</organism>
<accession>A0A1H0R3C9</accession>